<accession>A0A1D3D2M7</accession>
<gene>
    <name evidence="2" type="ORF">cyc_05493</name>
</gene>
<evidence type="ECO:0000313" key="2">
    <source>
        <dbReference type="EMBL" id="OEH77703.1"/>
    </source>
</evidence>
<sequence length="105" mass="11652">MGKKRQCRIEFTGVVWAEASILVGDSNAATVRQQFDKALDAVGVYEWGGTKSAPERMKRQPAKGEIMKEAAAKSTPRRTRGTKRRSDSVEHFIVANWTAGMRQAV</sequence>
<dbReference type="Proteomes" id="UP000095192">
    <property type="component" value="Unassembled WGS sequence"/>
</dbReference>
<dbReference type="InParanoid" id="A0A1D3D2M7"/>
<name>A0A1D3D2M7_9EIME</name>
<organism evidence="2 3">
    <name type="scientific">Cyclospora cayetanensis</name>
    <dbReference type="NCBI Taxonomy" id="88456"/>
    <lineage>
        <taxon>Eukaryota</taxon>
        <taxon>Sar</taxon>
        <taxon>Alveolata</taxon>
        <taxon>Apicomplexa</taxon>
        <taxon>Conoidasida</taxon>
        <taxon>Coccidia</taxon>
        <taxon>Eucoccidiorida</taxon>
        <taxon>Eimeriorina</taxon>
        <taxon>Eimeriidae</taxon>
        <taxon>Cyclospora</taxon>
    </lineage>
</organism>
<keyword evidence="3" id="KW-1185">Reference proteome</keyword>
<feature type="region of interest" description="Disordered" evidence="1">
    <location>
        <begin position="52"/>
        <end position="87"/>
    </location>
</feature>
<reference evidence="2 3" key="1">
    <citation type="journal article" date="2016" name="BMC Genomics">
        <title>Comparative genomics reveals Cyclospora cayetanensis possesses coccidia-like metabolism and invasion components but unique surface antigens.</title>
        <authorList>
            <person name="Liu S."/>
            <person name="Wang L."/>
            <person name="Zheng H."/>
            <person name="Xu Z."/>
            <person name="Roellig D.M."/>
            <person name="Li N."/>
            <person name="Frace M.A."/>
            <person name="Tang K."/>
            <person name="Arrowood M.J."/>
            <person name="Moss D.M."/>
            <person name="Zhang L."/>
            <person name="Feng Y."/>
            <person name="Xiao L."/>
        </authorList>
    </citation>
    <scope>NUCLEOTIDE SEQUENCE [LARGE SCALE GENOMIC DNA]</scope>
    <source>
        <strain evidence="2 3">CHN_HEN01</strain>
    </source>
</reference>
<proteinExistence type="predicted"/>
<evidence type="ECO:0000256" key="1">
    <source>
        <dbReference type="SAM" id="MobiDB-lite"/>
    </source>
</evidence>
<dbReference type="EMBL" id="JROU02000999">
    <property type="protein sequence ID" value="OEH77703.1"/>
    <property type="molecule type" value="Genomic_DNA"/>
</dbReference>
<dbReference type="AlphaFoldDB" id="A0A1D3D2M7"/>
<evidence type="ECO:0000313" key="3">
    <source>
        <dbReference type="Proteomes" id="UP000095192"/>
    </source>
</evidence>
<dbReference type="VEuPathDB" id="ToxoDB:cyc_05493"/>
<protein>
    <submittedName>
        <fullName evidence="2">Uncharacterized protein</fullName>
    </submittedName>
</protein>
<comment type="caution">
    <text evidence="2">The sequence shown here is derived from an EMBL/GenBank/DDBJ whole genome shotgun (WGS) entry which is preliminary data.</text>
</comment>